<organism evidence="3 4">
    <name type="scientific">Helicobacter canadensis MIT 98-5491</name>
    <dbReference type="NCBI Taxonomy" id="537970"/>
    <lineage>
        <taxon>Bacteria</taxon>
        <taxon>Pseudomonadati</taxon>
        <taxon>Campylobacterota</taxon>
        <taxon>Epsilonproteobacteria</taxon>
        <taxon>Campylobacterales</taxon>
        <taxon>Helicobacteraceae</taxon>
        <taxon>Helicobacter</taxon>
    </lineage>
</organism>
<keyword evidence="4" id="KW-1185">Reference proteome</keyword>
<dbReference type="HOGENOM" id="CLU_060926_0_0_7"/>
<dbReference type="SMART" id="SM00267">
    <property type="entry name" value="GGDEF"/>
    <property type="match status" value="1"/>
</dbReference>
<dbReference type="EMBL" id="CM000776">
    <property type="protein sequence ID" value="EES89018.1"/>
    <property type="molecule type" value="Genomic_DNA"/>
</dbReference>
<feature type="domain" description="GGDEF" evidence="2">
    <location>
        <begin position="234"/>
        <end position="365"/>
    </location>
</feature>
<evidence type="ECO:0000313" key="3">
    <source>
        <dbReference type="EMBL" id="EES89018.1"/>
    </source>
</evidence>
<dbReference type="PROSITE" id="PS50887">
    <property type="entry name" value="GGDEF"/>
    <property type="match status" value="1"/>
</dbReference>
<reference evidence="3 4" key="1">
    <citation type="journal article" date="2009" name="J. Bacteriol.">
        <title>Genome sequence of the emerging pathogen Helicobacter canadensis.</title>
        <authorList>
            <person name="Loman N.J."/>
            <person name="Snyder L.A."/>
            <person name="Linton J.D."/>
            <person name="Langdon R."/>
            <person name="Lawson A.J."/>
            <person name="Weinstock G.M."/>
            <person name="Wren B.W."/>
            <person name="Pallen M.J."/>
        </authorList>
    </citation>
    <scope>NUCLEOTIDE SEQUENCE [LARGE SCALE GENOMIC DNA]</scope>
    <source>
        <strain evidence="3 4">MIT 98-5491</strain>
    </source>
</reference>
<dbReference type="Pfam" id="PF00990">
    <property type="entry name" value="GGDEF"/>
    <property type="match status" value="1"/>
</dbReference>
<gene>
    <name evidence="3" type="ORF">HCAN_0300</name>
</gene>
<dbReference type="Proteomes" id="UP000007032">
    <property type="component" value="Chromosome"/>
</dbReference>
<feature type="compositionally biased region" description="Low complexity" evidence="1">
    <location>
        <begin position="24"/>
        <end position="36"/>
    </location>
</feature>
<dbReference type="Gene3D" id="3.30.70.270">
    <property type="match status" value="1"/>
</dbReference>
<accession>C5ZVT7</accession>
<evidence type="ECO:0000259" key="2">
    <source>
        <dbReference type="PROSITE" id="PS50887"/>
    </source>
</evidence>
<sequence length="365" mass="41405">MKEDLEGANLPNFESNGIEEKPSSFDSIPSFDSTDSNSSIQSQEELKPANDDSIESYGTQVIQALLSNGIPPTPCNYKIYFEKLLEDKPQDFKNNAMQFLQAEFIPSEKQALLENKVLKAQNYMVSTLRLVGALFSNFQLLQNILKKHEREIDSVQNANILQNVITLFEKELKKIGEISTKQLKDIKMSYDKTAMAIDNITQEIICDSRYNIYNQRFLETKVQMECQESAIDKHKSSLLLLKITKNLEKKVTSEKNAILINKTITKILQKIANRSDILAYYGEGIFGLLLNHRDKESAKRFANNLSEKVVETNIYLGDEELSLSICSGICEINEKSKSKEILKNTLEALKKASSNNLSFVVYGEK</sequence>
<dbReference type="InterPro" id="IPR000160">
    <property type="entry name" value="GGDEF_dom"/>
</dbReference>
<name>C5ZVT7_9HELI</name>
<dbReference type="eggNOG" id="COG3706">
    <property type="taxonomic scope" value="Bacteria"/>
</dbReference>
<feature type="region of interest" description="Disordered" evidence="1">
    <location>
        <begin position="1"/>
        <end position="51"/>
    </location>
</feature>
<dbReference type="OrthoDB" id="5372407at2"/>
<dbReference type="STRING" id="537970.HCAN_0300"/>
<proteinExistence type="predicted"/>
<dbReference type="AlphaFoldDB" id="C5ZVT7"/>
<evidence type="ECO:0000256" key="1">
    <source>
        <dbReference type="SAM" id="MobiDB-lite"/>
    </source>
</evidence>
<dbReference type="InterPro" id="IPR043128">
    <property type="entry name" value="Rev_trsase/Diguanyl_cyclase"/>
</dbReference>
<dbReference type="SUPFAM" id="SSF55073">
    <property type="entry name" value="Nucleotide cyclase"/>
    <property type="match status" value="1"/>
</dbReference>
<dbReference type="RefSeq" id="WP_006656729.1">
    <property type="nucleotide sequence ID" value="NZ_CM000776.2"/>
</dbReference>
<protein>
    <submittedName>
        <fullName evidence="3">Diguanylate cyclase</fullName>
    </submittedName>
</protein>
<evidence type="ECO:0000313" key="4">
    <source>
        <dbReference type="Proteomes" id="UP000007032"/>
    </source>
</evidence>
<dbReference type="InterPro" id="IPR029787">
    <property type="entry name" value="Nucleotide_cyclase"/>
</dbReference>